<dbReference type="InterPro" id="IPR051044">
    <property type="entry name" value="MAG_DAG_Lipase"/>
</dbReference>
<reference evidence="4 5" key="1">
    <citation type="submission" date="2019-08" db="EMBL/GenBank/DDBJ databases">
        <title>In-depth cultivation of the pig gut microbiome towards novel bacterial diversity and tailored functional studies.</title>
        <authorList>
            <person name="Wylensek D."/>
            <person name="Hitch T.C.A."/>
            <person name="Clavel T."/>
        </authorList>
    </citation>
    <scope>NUCLEOTIDE SEQUENCE [LARGE SCALE GENOMIC DNA]</scope>
    <source>
        <strain evidence="4 5">WCA-693-APC-5D-A</strain>
    </source>
</reference>
<name>A0A6I2UDF4_9FIRM</name>
<dbReference type="InterPro" id="IPR022742">
    <property type="entry name" value="Hydrolase_4"/>
</dbReference>
<evidence type="ECO:0000256" key="2">
    <source>
        <dbReference type="PIRSR" id="PIRSR017388-2"/>
    </source>
</evidence>
<comment type="caution">
    <text evidence="4">The sequence shown here is derived from an EMBL/GenBank/DDBJ whole genome shotgun (WGS) entry which is preliminary data.</text>
</comment>
<dbReference type="PANTHER" id="PTHR11614">
    <property type="entry name" value="PHOSPHOLIPASE-RELATED"/>
    <property type="match status" value="1"/>
</dbReference>
<gene>
    <name evidence="4" type="ORF">FYJ84_02530</name>
</gene>
<keyword evidence="4" id="KW-0378">Hydrolase</keyword>
<evidence type="ECO:0000313" key="5">
    <source>
        <dbReference type="Proteomes" id="UP000433181"/>
    </source>
</evidence>
<dbReference type="PIRSF" id="PIRSF017388">
    <property type="entry name" value="Esterase_lipase"/>
    <property type="match status" value="1"/>
</dbReference>
<dbReference type="RefSeq" id="WP_154405805.1">
    <property type="nucleotide sequence ID" value="NZ_VUNR01000003.1"/>
</dbReference>
<dbReference type="GO" id="GO:0052689">
    <property type="term" value="F:carboxylic ester hydrolase activity"/>
    <property type="evidence" value="ECO:0007669"/>
    <property type="project" value="InterPro"/>
</dbReference>
<accession>A0A6I2UDF4</accession>
<feature type="domain" description="Serine aminopeptidase S33" evidence="3">
    <location>
        <begin position="18"/>
        <end position="230"/>
    </location>
</feature>
<feature type="binding site" evidence="2">
    <location>
        <position position="24"/>
    </location>
    <ligand>
        <name>substrate</name>
    </ligand>
</feature>
<organism evidence="4 5">
    <name type="scientific">Anaerovibrio slackiae</name>
    <dbReference type="NCBI Taxonomy" id="2652309"/>
    <lineage>
        <taxon>Bacteria</taxon>
        <taxon>Bacillati</taxon>
        <taxon>Bacillota</taxon>
        <taxon>Negativicutes</taxon>
        <taxon>Selenomonadales</taxon>
        <taxon>Selenomonadaceae</taxon>
        <taxon>Anaerovibrio</taxon>
    </lineage>
</organism>
<feature type="binding site" evidence="2">
    <location>
        <position position="93"/>
    </location>
    <ligand>
        <name>substrate</name>
    </ligand>
</feature>
<dbReference type="EMBL" id="VUNR01000003">
    <property type="protein sequence ID" value="MSU07865.1"/>
    <property type="molecule type" value="Genomic_DNA"/>
</dbReference>
<evidence type="ECO:0000256" key="1">
    <source>
        <dbReference type="PIRSR" id="PIRSR017388-1"/>
    </source>
</evidence>
<feature type="active site" description="Charge relay system" evidence="1">
    <location>
        <position position="194"/>
    </location>
</feature>
<dbReference type="AlphaFoldDB" id="A0A6I2UDF4"/>
<dbReference type="SUPFAM" id="SSF53474">
    <property type="entry name" value="alpha/beta-Hydrolases"/>
    <property type="match status" value="1"/>
</dbReference>
<proteinExistence type="predicted"/>
<dbReference type="GeneID" id="96777779"/>
<dbReference type="InterPro" id="IPR012354">
    <property type="entry name" value="Esterase_lipase"/>
</dbReference>
<evidence type="ECO:0000313" key="4">
    <source>
        <dbReference type="EMBL" id="MSU07865.1"/>
    </source>
</evidence>
<evidence type="ECO:0000259" key="3">
    <source>
        <dbReference type="Pfam" id="PF12146"/>
    </source>
</evidence>
<dbReference type="Proteomes" id="UP000433181">
    <property type="component" value="Unassembled WGS sequence"/>
</dbReference>
<dbReference type="InterPro" id="IPR029058">
    <property type="entry name" value="AB_hydrolase_fold"/>
</dbReference>
<dbReference type="Pfam" id="PF12146">
    <property type="entry name" value="Hydrolase_4"/>
    <property type="match status" value="1"/>
</dbReference>
<sequence>MILRGGEPFFYRGGSHGVLLVHGFTSVPAEMLLLGCHLHDLGYTVLGVRLAGHGTTPKDLERMSREDWYDSVCDGYALLDSCCEKISVVGQSMGGLLSLRLAANVPVHRVAAMAAPIFIHEDKMLYRLPPREKCTGRFQPKRRRQLPDVPEECNASYLEMPLGAVHEVLDLIEVVKKELPRVTAPLLLIQSYNDHTVRYRSASYIYRRAGSQEKELQWLDKSGHLLTLDCQREEVFQRVSAFLQK</sequence>
<feature type="active site" description="Nucleophile" evidence="1">
    <location>
        <position position="92"/>
    </location>
</feature>
<protein>
    <submittedName>
        <fullName evidence="4">Alpha/beta fold hydrolase</fullName>
    </submittedName>
</protein>
<feature type="active site" description="Charge relay system" evidence="1">
    <location>
        <position position="224"/>
    </location>
</feature>
<keyword evidence="5" id="KW-1185">Reference proteome</keyword>
<dbReference type="Gene3D" id="3.40.50.1820">
    <property type="entry name" value="alpha/beta hydrolase"/>
    <property type="match status" value="1"/>
</dbReference>